<name>A0A368JMK2_9BACT</name>
<keyword evidence="2" id="KW-1185">Reference proteome</keyword>
<evidence type="ECO:0000313" key="2">
    <source>
        <dbReference type="Proteomes" id="UP000253383"/>
    </source>
</evidence>
<dbReference type="Pfam" id="PF17963">
    <property type="entry name" value="Big_9"/>
    <property type="match status" value="3"/>
</dbReference>
<dbReference type="Proteomes" id="UP000253383">
    <property type="component" value="Unassembled WGS sequence"/>
</dbReference>
<dbReference type="AlphaFoldDB" id="A0A368JMK2"/>
<organism evidence="1 2">
    <name type="scientific">Larkinella punicea</name>
    <dbReference type="NCBI Taxonomy" id="2315727"/>
    <lineage>
        <taxon>Bacteria</taxon>
        <taxon>Pseudomonadati</taxon>
        <taxon>Bacteroidota</taxon>
        <taxon>Cytophagia</taxon>
        <taxon>Cytophagales</taxon>
        <taxon>Spirosomataceae</taxon>
        <taxon>Larkinella</taxon>
    </lineage>
</organism>
<dbReference type="NCBIfam" id="NF012211">
    <property type="entry name" value="tand_rpt_95"/>
    <property type="match status" value="1"/>
</dbReference>
<protein>
    <submittedName>
        <fullName evidence="1">Tandem-95 repeat protein</fullName>
    </submittedName>
</protein>
<reference evidence="1 2" key="1">
    <citation type="submission" date="2018-07" db="EMBL/GenBank/DDBJ databases">
        <title>Genome analysis of Larkinella rosea.</title>
        <authorList>
            <person name="Zhou Z."/>
            <person name="Wang G."/>
        </authorList>
    </citation>
    <scope>NUCLEOTIDE SEQUENCE [LARGE SCALE GENOMIC DNA]</scope>
    <source>
        <strain evidence="2">zzj9</strain>
    </source>
</reference>
<comment type="caution">
    <text evidence="1">The sequence shown here is derived from an EMBL/GenBank/DDBJ whole genome shotgun (WGS) entry which is preliminary data.</text>
</comment>
<dbReference type="RefSeq" id="WP_114408105.1">
    <property type="nucleotide sequence ID" value="NZ_QOWE01000019.1"/>
</dbReference>
<dbReference type="PROSITE" id="PS51257">
    <property type="entry name" value="PROKAR_LIPOPROTEIN"/>
    <property type="match status" value="1"/>
</dbReference>
<evidence type="ECO:0000313" key="1">
    <source>
        <dbReference type="EMBL" id="RCR67371.1"/>
    </source>
</evidence>
<dbReference type="Gene3D" id="2.60.40.3440">
    <property type="match status" value="2"/>
</dbReference>
<accession>A0A368JMK2</accession>
<dbReference type="EMBL" id="QOWE01000019">
    <property type="protein sequence ID" value="RCR67371.1"/>
    <property type="molecule type" value="Genomic_DNA"/>
</dbReference>
<dbReference type="OrthoDB" id="9805017at2"/>
<sequence length="420" mass="46301">MFTSRFYSTVLTVLLLGTVACDRIAQDAAPGPDGVDTEEIEYYTLPDQQVAIDLTSISGLNSVTTLYITQTPRLGNARFSGSGLLVYTPYSTFVVGEDQFAVSTGKETRLARSFRISMAADSSRIPCNAGPIPDWYRTAESQPITVDVLKNDRFCDATVDLASLAVQQQPEHGKVTVENGEISYTPTAGFNGFDFFFYKVKAVFPQKSRTFLCPVRISVGDPYKDCKILLKDEQVYWKQWFITDSLRIPVLSNDQLCKSRYDLPVTIVKAPGKGTARVLKNNTILYFPTNGYTGEDELTYRRCDAGDCQEATARISVTSPDAGCTLNARNDNGQISAAILPADPKKRLVYIYALGNDRVCTPLRSMTITDNPSGAALEVLPNGVIVYRPSLDFRGSFQFTYELTDVKNNKSSATVNLAIQ</sequence>
<gene>
    <name evidence="1" type="ORF">DUE52_21425</name>
</gene>
<proteinExistence type="predicted"/>